<proteinExistence type="predicted"/>
<gene>
    <name evidence="1" type="ORF">L3Q82_007944</name>
</gene>
<evidence type="ECO:0000313" key="1">
    <source>
        <dbReference type="EMBL" id="KAI3368220.1"/>
    </source>
</evidence>
<comment type="caution">
    <text evidence="1">The sequence shown here is derived from an EMBL/GenBank/DDBJ whole genome shotgun (WGS) entry which is preliminary data.</text>
</comment>
<evidence type="ECO:0000313" key="2">
    <source>
        <dbReference type="Proteomes" id="UP000831701"/>
    </source>
</evidence>
<accession>A0ACB8WKF8</accession>
<organism evidence="1 2">
    <name type="scientific">Scortum barcoo</name>
    <name type="common">barcoo grunter</name>
    <dbReference type="NCBI Taxonomy" id="214431"/>
    <lineage>
        <taxon>Eukaryota</taxon>
        <taxon>Metazoa</taxon>
        <taxon>Chordata</taxon>
        <taxon>Craniata</taxon>
        <taxon>Vertebrata</taxon>
        <taxon>Euteleostomi</taxon>
        <taxon>Actinopterygii</taxon>
        <taxon>Neopterygii</taxon>
        <taxon>Teleostei</taxon>
        <taxon>Neoteleostei</taxon>
        <taxon>Acanthomorphata</taxon>
        <taxon>Eupercaria</taxon>
        <taxon>Centrarchiformes</taxon>
        <taxon>Terapontoidei</taxon>
        <taxon>Terapontidae</taxon>
        <taxon>Scortum</taxon>
    </lineage>
</organism>
<dbReference type="Proteomes" id="UP000831701">
    <property type="component" value="Chromosome 8"/>
</dbReference>
<protein>
    <submittedName>
        <fullName evidence="1">Uncharacterized protein</fullName>
    </submittedName>
</protein>
<sequence>MRSSNLASPTRSDTWQPSCNKWSITWRRLPRQSQTCQPCQTLLRQPSHLLRRQIHLALFALQHQRNSLGNPAKVAFMVSHLTGRAAAWATAEWVRTKTFTADSGWNAPAIKDAFINGLNENIKDQLAPHETPEFEDLVVRIDIWLQERESERCQFGRRSSKPQRVSGGFREFNRSSHASASGLEEASPVCREEPVQLGRTKLPPEE</sequence>
<name>A0ACB8WKF8_9TELE</name>
<dbReference type="EMBL" id="CM041538">
    <property type="protein sequence ID" value="KAI3368220.1"/>
    <property type="molecule type" value="Genomic_DNA"/>
</dbReference>
<keyword evidence="2" id="KW-1185">Reference proteome</keyword>
<reference evidence="1" key="1">
    <citation type="submission" date="2022-04" db="EMBL/GenBank/DDBJ databases">
        <title>Jade perch genome.</title>
        <authorList>
            <person name="Chao B."/>
        </authorList>
    </citation>
    <scope>NUCLEOTIDE SEQUENCE</scope>
    <source>
        <strain evidence="1">CB-2022</strain>
    </source>
</reference>